<gene>
    <name evidence="2" type="ORF">F0Q34_00010</name>
</gene>
<feature type="transmembrane region" description="Helical" evidence="1">
    <location>
        <begin position="85"/>
        <end position="104"/>
    </location>
</feature>
<name>A0A5B2TJA7_9PROT</name>
<feature type="transmembrane region" description="Helical" evidence="1">
    <location>
        <begin position="265"/>
        <end position="282"/>
    </location>
</feature>
<dbReference type="Proteomes" id="UP000322110">
    <property type="component" value="Unassembled WGS sequence"/>
</dbReference>
<dbReference type="OrthoDB" id="7975584at2"/>
<proteinExistence type="predicted"/>
<dbReference type="EMBL" id="VUKA01000001">
    <property type="protein sequence ID" value="KAA2214163.1"/>
    <property type="molecule type" value="Genomic_DNA"/>
</dbReference>
<feature type="transmembrane region" description="Helical" evidence="1">
    <location>
        <begin position="159"/>
        <end position="188"/>
    </location>
</feature>
<feature type="transmembrane region" description="Helical" evidence="1">
    <location>
        <begin position="209"/>
        <end position="230"/>
    </location>
</feature>
<feature type="transmembrane region" description="Helical" evidence="1">
    <location>
        <begin position="289"/>
        <end position="306"/>
    </location>
</feature>
<comment type="caution">
    <text evidence="2">The sequence shown here is derived from an EMBL/GenBank/DDBJ whole genome shotgun (WGS) entry which is preliminary data.</text>
</comment>
<keyword evidence="1" id="KW-0472">Membrane</keyword>
<evidence type="ECO:0000313" key="2">
    <source>
        <dbReference type="EMBL" id="KAA2214163.1"/>
    </source>
</evidence>
<feature type="transmembrane region" description="Helical" evidence="1">
    <location>
        <begin position="116"/>
        <end position="147"/>
    </location>
</feature>
<reference evidence="2 3" key="1">
    <citation type="journal article" date="2015" name="Int. J. Syst. Evol. Microbiol.">
        <title>Roseomonas oryzae sp. nov., isolated from paddy rhizosphere soil.</title>
        <authorList>
            <person name="Ramaprasad E.V."/>
            <person name="Sasikala Ch."/>
            <person name="Ramana Ch.V."/>
        </authorList>
    </citation>
    <scope>NUCLEOTIDE SEQUENCE [LARGE SCALE GENOMIC DNA]</scope>
    <source>
        <strain evidence="2 3">KCTC 42542</strain>
    </source>
</reference>
<keyword evidence="3" id="KW-1185">Reference proteome</keyword>
<keyword evidence="1" id="KW-1133">Transmembrane helix</keyword>
<evidence type="ECO:0008006" key="4">
    <source>
        <dbReference type="Google" id="ProtNLM"/>
    </source>
</evidence>
<dbReference type="AlphaFoldDB" id="A0A5B2TJA7"/>
<dbReference type="RefSeq" id="WP_149810102.1">
    <property type="nucleotide sequence ID" value="NZ_VUKA01000001.1"/>
</dbReference>
<evidence type="ECO:0000313" key="3">
    <source>
        <dbReference type="Proteomes" id="UP000322110"/>
    </source>
</evidence>
<organism evidence="2 3">
    <name type="scientific">Teichococcus oryzae</name>
    <dbReference type="NCBI Taxonomy" id="1608942"/>
    <lineage>
        <taxon>Bacteria</taxon>
        <taxon>Pseudomonadati</taxon>
        <taxon>Pseudomonadota</taxon>
        <taxon>Alphaproteobacteria</taxon>
        <taxon>Acetobacterales</taxon>
        <taxon>Roseomonadaceae</taxon>
        <taxon>Roseomonas</taxon>
    </lineage>
</organism>
<accession>A0A5B2TJA7</accession>
<keyword evidence="1" id="KW-0812">Transmembrane</keyword>
<protein>
    <recommendedName>
        <fullName evidence="4">YfhO family protein</fullName>
    </recommendedName>
</protein>
<sequence>MRPFVGMTRGALVALAGLLLLTPMMLSPMPSLGDFANHAARFWLLGGGIGQMPDVYGADWTRAFINIGGDLLARFFAGIATGDQVGQAILAIAIIGPPFGLLLLNKRLLGWNVWMFAFPFLAWTQTLLFGFITFQMGMGLALIMAAIDTSLPEGRGRWLYRLGCAALLLVVHPFALLFYAALTGGLILGPRLLDHLASRPAFLRFLRQGLLLVAVCALPLLVLTLTAAHLPGEDQHSEGSQIIWMEGMNRVAALISPIRNYSRRFDIVITGLLALVPLYALVRRRLSLHQGLFAAAVILGIASLFMPKAMAGTVVLEVRLPLMALLAFAASLRIEMPTRREAMAAAAILALLGTVRTGDVARHWARAGQDVAALREVMEKLPPGSTVLPLQHNPSAEAIRQAPLGRYFLDDHPLFTHIASYAVIWRQAFIPNLFAARGKQPLLVLPPFNEISVPEGDLASIHVLDRPDYPVIGSQAYALKWRDRFDYVLVVNADLPDREGPLVLPEGVDKVADTGFAQLLRLPLAERPMAAR</sequence>
<evidence type="ECO:0000256" key="1">
    <source>
        <dbReference type="SAM" id="Phobius"/>
    </source>
</evidence>